<dbReference type="Pfam" id="PF04073">
    <property type="entry name" value="tRNA_edit"/>
    <property type="match status" value="1"/>
</dbReference>
<dbReference type="InterPro" id="IPR007214">
    <property type="entry name" value="YbaK/aa-tRNA-synth-assoc-dom"/>
</dbReference>
<keyword evidence="7 10" id="KW-0648">Protein biosynthesis</keyword>
<dbReference type="EMBL" id="JMQA01000021">
    <property type="protein sequence ID" value="KFN09682.1"/>
    <property type="molecule type" value="Genomic_DNA"/>
</dbReference>
<accession>A0A090ZGC9</accession>
<evidence type="ECO:0000256" key="5">
    <source>
        <dbReference type="ARBA" id="ARBA00022741"/>
    </source>
</evidence>
<evidence type="ECO:0000256" key="9">
    <source>
        <dbReference type="ARBA" id="ARBA00047671"/>
    </source>
</evidence>
<dbReference type="PROSITE" id="PS50862">
    <property type="entry name" value="AA_TRNA_LIGASE_II"/>
    <property type="match status" value="1"/>
</dbReference>
<dbReference type="Gene3D" id="3.30.930.10">
    <property type="entry name" value="Bira Bifunctional Protein, Domain 2"/>
    <property type="match status" value="2"/>
</dbReference>
<protein>
    <recommendedName>
        <fullName evidence="10">Proline--tRNA ligase</fullName>
        <ecNumber evidence="10">6.1.1.15</ecNumber>
    </recommendedName>
    <alternativeName>
        <fullName evidence="10">Prolyl-tRNA synthetase</fullName>
        <shortName evidence="10">ProRS</shortName>
    </alternativeName>
</protein>
<dbReference type="GO" id="GO:0006433">
    <property type="term" value="P:prolyl-tRNA aminoacylation"/>
    <property type="evidence" value="ECO:0007669"/>
    <property type="project" value="UniProtKB-UniRule"/>
</dbReference>
<dbReference type="InterPro" id="IPR004500">
    <property type="entry name" value="Pro-tRNA-synth_IIa_bac-type"/>
</dbReference>
<reference evidence="12 13" key="1">
    <citation type="submission" date="2014-04" db="EMBL/GenBank/DDBJ databases">
        <authorList>
            <person name="Bishop-Lilly K.A."/>
            <person name="Broomall S.M."/>
            <person name="Chain P.S."/>
            <person name="Chertkov O."/>
            <person name="Coyne S.R."/>
            <person name="Daligault H.E."/>
            <person name="Davenport K.W."/>
            <person name="Erkkila T."/>
            <person name="Frey K.G."/>
            <person name="Gibbons H.S."/>
            <person name="Gu W."/>
            <person name="Jaissle J."/>
            <person name="Johnson S.L."/>
            <person name="Koroleva G.I."/>
            <person name="Ladner J.T."/>
            <person name="Lo C.-C."/>
            <person name="Minogue T.D."/>
            <person name="Munk C."/>
            <person name="Palacios G.F."/>
            <person name="Redden C.L."/>
            <person name="Rosenzweig C.N."/>
            <person name="Scholz M.B."/>
            <person name="Teshima H."/>
            <person name="Xu Y."/>
        </authorList>
    </citation>
    <scope>NUCLEOTIDE SEQUENCE [LARGE SCALE GENOMIC DNA]</scope>
    <source>
        <strain evidence="12 13">8244</strain>
    </source>
</reference>
<evidence type="ECO:0000256" key="3">
    <source>
        <dbReference type="ARBA" id="ARBA00022490"/>
    </source>
</evidence>
<evidence type="ECO:0000256" key="2">
    <source>
        <dbReference type="ARBA" id="ARBA00011738"/>
    </source>
</evidence>
<evidence type="ECO:0000313" key="13">
    <source>
        <dbReference type="Proteomes" id="UP000029278"/>
    </source>
</evidence>
<dbReference type="SUPFAM" id="SSF55826">
    <property type="entry name" value="YbaK/ProRS associated domain"/>
    <property type="match status" value="1"/>
</dbReference>
<dbReference type="InterPro" id="IPR023717">
    <property type="entry name" value="Pro-tRNA-Synthase_IIa_type1"/>
</dbReference>
<feature type="domain" description="Aminoacyl-transfer RNA synthetases class-II family profile" evidence="11">
    <location>
        <begin position="38"/>
        <end position="468"/>
    </location>
</feature>
<dbReference type="GO" id="GO:0004827">
    <property type="term" value="F:proline-tRNA ligase activity"/>
    <property type="evidence" value="ECO:0007669"/>
    <property type="project" value="UniProtKB-UniRule"/>
</dbReference>
<keyword evidence="5 10" id="KW-0547">Nucleotide-binding</keyword>
<comment type="caution">
    <text evidence="12">The sequence shown here is derived from an EMBL/GenBank/DDBJ whole genome shotgun (WGS) entry which is preliminary data.</text>
</comment>
<comment type="function">
    <text evidence="10">Catalyzes the attachment of proline to tRNA(Pro) in a two-step reaction: proline is first activated by ATP to form Pro-AMP and then transferred to the acceptor end of tRNA(Pro). As ProRS can inadvertently accommodate and process non-cognate amino acids such as alanine and cysteine, to avoid such errors it has two additional distinct editing activities against alanine. One activity is designated as 'pretransfer' editing and involves the tRNA(Pro)-independent hydrolysis of activated Ala-AMP. The other activity is designated 'posttransfer' editing and involves deacylation of mischarged Ala-tRNA(Pro). The misacylated Cys-tRNA(Pro) is not edited by ProRS.</text>
</comment>
<dbReference type="HOGENOM" id="CLU_016739_0_0_9"/>
<comment type="similarity">
    <text evidence="10">Belongs to the class-II aminoacyl-tRNA synthetase family. ProS type 1 subfamily.</text>
</comment>
<evidence type="ECO:0000256" key="7">
    <source>
        <dbReference type="ARBA" id="ARBA00022917"/>
    </source>
</evidence>
<keyword evidence="13" id="KW-1185">Reference proteome</keyword>
<dbReference type="InterPro" id="IPR036621">
    <property type="entry name" value="Anticodon-bd_dom_sf"/>
</dbReference>
<dbReference type="Gene3D" id="3.40.50.800">
    <property type="entry name" value="Anticodon-binding domain"/>
    <property type="match status" value="1"/>
</dbReference>
<dbReference type="RefSeq" id="WP_036621711.1">
    <property type="nucleotide sequence ID" value="NZ_JAKOBR010000082.1"/>
</dbReference>
<dbReference type="InterPro" id="IPR050062">
    <property type="entry name" value="Pro-tRNA_synthetase"/>
</dbReference>
<dbReference type="InterPro" id="IPR036754">
    <property type="entry name" value="YbaK/aa-tRNA-synt-asso_dom_sf"/>
</dbReference>
<evidence type="ECO:0000256" key="10">
    <source>
        <dbReference type="HAMAP-Rule" id="MF_01569"/>
    </source>
</evidence>
<name>A0A090ZGC9_PAEMA</name>
<sequence>MRQSQLLLPTLREVPAEADSASHAWLLRAGYIRQLAAGVYTYLPLGRRVLHKLEQIVRAEMDRAGAQELLLPALQPAELWRESGRYSRYGAELMRLIDRHGREFVLGPTHEEAITSLLKGEVHSYRKLPVTVYQIQTKFRDERRPRFGLLRGREFLMKDAYSFDADWAGLDVSYSMMYQAYRNIMQRCELNYRAVEADSGTIGGEGGSHEFIAFAGIGEDVVAVCDHCEYAANIEKAASLHHNATIPPLPGDAAWEKIHTPGVHSIEELTQFLQVTSAALIKTLIYVLDGKQPVAVVVRGDHEVNELKVQAYMNAESIELADPAAVERATGAPPGFAGPLGLKIPILLDRDVSTLPEGIAGANERDYHLRHVSPAKDIVTSYIGDFRNVMEGETCPKCQAGKLTLSRGIEVGHIFKLGTKYSQMLGASYLDRNGKRQDMIMGCYGIGISRLLSAVVEQHYDERGIVWPAALAPYRVHIIPVSVKDRQQIELAEQLYEQLARKGIEALLDDRDERPGIKFNDADLIGIPYRIIVGKAAGQGEIEFMKRGEAEVEKMTLEEALSRITAPLE</sequence>
<evidence type="ECO:0000256" key="1">
    <source>
        <dbReference type="ARBA" id="ARBA00004496"/>
    </source>
</evidence>
<dbReference type="NCBIfam" id="NF006625">
    <property type="entry name" value="PRK09194.1"/>
    <property type="match status" value="1"/>
</dbReference>
<dbReference type="SUPFAM" id="SSF55681">
    <property type="entry name" value="Class II aaRS and biotin synthetases"/>
    <property type="match status" value="1"/>
</dbReference>
<dbReference type="Gene3D" id="3.90.960.10">
    <property type="entry name" value="YbaK/aminoacyl-tRNA synthetase-associated domain"/>
    <property type="match status" value="1"/>
</dbReference>
<dbReference type="InterPro" id="IPR006195">
    <property type="entry name" value="aa-tRNA-synth_II"/>
</dbReference>
<dbReference type="GO" id="GO:0005829">
    <property type="term" value="C:cytosol"/>
    <property type="evidence" value="ECO:0007669"/>
    <property type="project" value="TreeGrafter"/>
</dbReference>
<dbReference type="GO" id="GO:0005524">
    <property type="term" value="F:ATP binding"/>
    <property type="evidence" value="ECO:0007669"/>
    <property type="project" value="UniProtKB-UniRule"/>
</dbReference>
<dbReference type="Pfam" id="PF03129">
    <property type="entry name" value="HGTP_anticodon"/>
    <property type="match status" value="1"/>
</dbReference>
<proteinExistence type="inferred from homology"/>
<organism evidence="12 13">
    <name type="scientific">Paenibacillus macerans</name>
    <name type="common">Bacillus macerans</name>
    <dbReference type="NCBI Taxonomy" id="44252"/>
    <lineage>
        <taxon>Bacteria</taxon>
        <taxon>Bacillati</taxon>
        <taxon>Bacillota</taxon>
        <taxon>Bacilli</taxon>
        <taxon>Bacillales</taxon>
        <taxon>Paenibacillaceae</taxon>
        <taxon>Paenibacillus</taxon>
    </lineage>
</organism>
<dbReference type="NCBIfam" id="TIGR00409">
    <property type="entry name" value="proS_fam_II"/>
    <property type="match status" value="1"/>
</dbReference>
<dbReference type="CDD" id="cd00779">
    <property type="entry name" value="ProRS_core_prok"/>
    <property type="match status" value="1"/>
</dbReference>
<dbReference type="PANTHER" id="PTHR42753:SF2">
    <property type="entry name" value="PROLINE--TRNA LIGASE"/>
    <property type="match status" value="1"/>
</dbReference>
<dbReference type="GO" id="GO:0016740">
    <property type="term" value="F:transferase activity"/>
    <property type="evidence" value="ECO:0007669"/>
    <property type="project" value="UniProtKB-ARBA"/>
</dbReference>
<dbReference type="GO" id="GO:0002161">
    <property type="term" value="F:aminoacyl-tRNA deacylase activity"/>
    <property type="evidence" value="ECO:0007669"/>
    <property type="project" value="InterPro"/>
</dbReference>
<dbReference type="EC" id="6.1.1.15" evidence="10"/>
<comment type="subcellular location">
    <subcellularLocation>
        <location evidence="1 10">Cytoplasm</location>
    </subcellularLocation>
</comment>
<evidence type="ECO:0000259" key="11">
    <source>
        <dbReference type="PROSITE" id="PS50862"/>
    </source>
</evidence>
<dbReference type="Pfam" id="PF00587">
    <property type="entry name" value="tRNA-synt_2b"/>
    <property type="match status" value="1"/>
</dbReference>
<dbReference type="InterPro" id="IPR002314">
    <property type="entry name" value="aa-tRNA-synt_IIb"/>
</dbReference>
<evidence type="ECO:0000256" key="8">
    <source>
        <dbReference type="ARBA" id="ARBA00023146"/>
    </source>
</evidence>
<dbReference type="PATRIC" id="fig|44252.3.peg.2163"/>
<keyword evidence="6 10" id="KW-0067">ATP-binding</keyword>
<dbReference type="FunFam" id="3.30.930.10:FF:000042">
    <property type="entry name" value="probable proline--tRNA ligase, mitochondrial"/>
    <property type="match status" value="1"/>
</dbReference>
<comment type="domain">
    <text evidence="10">Consists of three domains: the N-terminal catalytic domain, the editing domain and the C-terminal anticodon-binding domain.</text>
</comment>
<dbReference type="AlphaFoldDB" id="A0A090ZGC9"/>
<dbReference type="FunFam" id="3.30.930.10:FF:000062">
    <property type="entry name" value="Proline--tRNA ligase"/>
    <property type="match status" value="1"/>
</dbReference>
<evidence type="ECO:0000256" key="4">
    <source>
        <dbReference type="ARBA" id="ARBA00022598"/>
    </source>
</evidence>
<dbReference type="PANTHER" id="PTHR42753">
    <property type="entry name" value="MITOCHONDRIAL RIBOSOME PROTEIN L39/PROLYL-TRNA LIGASE FAMILY MEMBER"/>
    <property type="match status" value="1"/>
</dbReference>
<comment type="subunit">
    <text evidence="2 10">Homodimer.</text>
</comment>
<dbReference type="HAMAP" id="MF_01569">
    <property type="entry name" value="Pro_tRNA_synth_type1"/>
    <property type="match status" value="1"/>
</dbReference>
<dbReference type="Proteomes" id="UP000029278">
    <property type="component" value="Unassembled WGS sequence"/>
</dbReference>
<gene>
    <name evidence="10 12" type="primary">proS</name>
    <name evidence="12" type="ORF">DJ90_3659</name>
</gene>
<dbReference type="OrthoDB" id="9809052at2"/>
<dbReference type="STRING" id="44252.DJ90_3659"/>
<dbReference type="SUPFAM" id="SSF52954">
    <property type="entry name" value="Class II aaRS ABD-related"/>
    <property type="match status" value="1"/>
</dbReference>
<dbReference type="InterPro" id="IPR044140">
    <property type="entry name" value="ProRS_anticodon_short"/>
</dbReference>
<dbReference type="CDD" id="cd04334">
    <property type="entry name" value="ProRS-INS"/>
    <property type="match status" value="1"/>
</dbReference>
<dbReference type="InterPro" id="IPR004154">
    <property type="entry name" value="Anticodon-bd"/>
</dbReference>
<dbReference type="InterPro" id="IPR002316">
    <property type="entry name" value="Pro-tRNA-ligase_IIa"/>
</dbReference>
<keyword evidence="8 10" id="KW-0030">Aminoacyl-tRNA synthetase</keyword>
<dbReference type="GO" id="GO:0140096">
    <property type="term" value="F:catalytic activity, acting on a protein"/>
    <property type="evidence" value="ECO:0007669"/>
    <property type="project" value="UniProtKB-ARBA"/>
</dbReference>
<dbReference type="PRINTS" id="PR01046">
    <property type="entry name" value="TRNASYNTHPRO"/>
</dbReference>
<comment type="catalytic activity">
    <reaction evidence="9 10">
        <text>tRNA(Pro) + L-proline + ATP = L-prolyl-tRNA(Pro) + AMP + diphosphate</text>
        <dbReference type="Rhea" id="RHEA:14305"/>
        <dbReference type="Rhea" id="RHEA-COMP:9700"/>
        <dbReference type="Rhea" id="RHEA-COMP:9702"/>
        <dbReference type="ChEBI" id="CHEBI:30616"/>
        <dbReference type="ChEBI" id="CHEBI:33019"/>
        <dbReference type="ChEBI" id="CHEBI:60039"/>
        <dbReference type="ChEBI" id="CHEBI:78442"/>
        <dbReference type="ChEBI" id="CHEBI:78532"/>
        <dbReference type="ChEBI" id="CHEBI:456215"/>
        <dbReference type="EC" id="6.1.1.15"/>
    </reaction>
</comment>
<keyword evidence="4 10" id="KW-0436">Ligase</keyword>
<dbReference type="GeneID" id="77006381"/>
<evidence type="ECO:0000256" key="6">
    <source>
        <dbReference type="ARBA" id="ARBA00022840"/>
    </source>
</evidence>
<evidence type="ECO:0000313" key="12">
    <source>
        <dbReference type="EMBL" id="KFN09682.1"/>
    </source>
</evidence>
<dbReference type="InterPro" id="IPR033730">
    <property type="entry name" value="ProRS_core_prok"/>
</dbReference>
<dbReference type="InterPro" id="IPR045864">
    <property type="entry name" value="aa-tRNA-synth_II/BPL/LPL"/>
</dbReference>
<dbReference type="FunFam" id="3.40.50.800:FF:000011">
    <property type="entry name" value="Proline--tRNA ligase"/>
    <property type="match status" value="1"/>
</dbReference>
<keyword evidence="3 10" id="KW-0963">Cytoplasm</keyword>
<dbReference type="CDD" id="cd00861">
    <property type="entry name" value="ProRS_anticodon_short"/>
    <property type="match status" value="1"/>
</dbReference>